<protein>
    <submittedName>
        <fullName evidence="1">Uncharacterized protein</fullName>
    </submittedName>
</protein>
<evidence type="ECO:0000313" key="1">
    <source>
        <dbReference type="EMBL" id="VVD04133.1"/>
    </source>
</evidence>
<dbReference type="Proteomes" id="UP000324832">
    <property type="component" value="Unassembled WGS sequence"/>
</dbReference>
<sequence>MLRCSRAQPSIHRAFDGHSAREKSFERKTDNLAEINQTISIIAVNYKADHLIVIEMFRRRCIGDELVMRKSQIGCGVMRGGLEGHMRHLNSINHLNSKESIGNNGCAAVPEWRHKSTSISRSPDMFSVSTQLALGPGHEALVGVISHSAT</sequence>
<accession>A0A5E4R2D5</accession>
<gene>
    <name evidence="1" type="ORF">LSINAPIS_LOCUS13955</name>
</gene>
<dbReference type="EMBL" id="FZQP02006831">
    <property type="protein sequence ID" value="VVD04133.1"/>
    <property type="molecule type" value="Genomic_DNA"/>
</dbReference>
<dbReference type="AlphaFoldDB" id="A0A5E4R2D5"/>
<reference evidence="1 2" key="1">
    <citation type="submission" date="2017-07" db="EMBL/GenBank/DDBJ databases">
        <authorList>
            <person name="Talla V."/>
            <person name="Backstrom N."/>
        </authorList>
    </citation>
    <scope>NUCLEOTIDE SEQUENCE [LARGE SCALE GENOMIC DNA]</scope>
</reference>
<evidence type="ECO:0000313" key="2">
    <source>
        <dbReference type="Proteomes" id="UP000324832"/>
    </source>
</evidence>
<keyword evidence="2" id="KW-1185">Reference proteome</keyword>
<proteinExistence type="predicted"/>
<name>A0A5E4R2D5_9NEOP</name>
<organism evidence="1 2">
    <name type="scientific">Leptidea sinapis</name>
    <dbReference type="NCBI Taxonomy" id="189913"/>
    <lineage>
        <taxon>Eukaryota</taxon>
        <taxon>Metazoa</taxon>
        <taxon>Ecdysozoa</taxon>
        <taxon>Arthropoda</taxon>
        <taxon>Hexapoda</taxon>
        <taxon>Insecta</taxon>
        <taxon>Pterygota</taxon>
        <taxon>Neoptera</taxon>
        <taxon>Endopterygota</taxon>
        <taxon>Lepidoptera</taxon>
        <taxon>Glossata</taxon>
        <taxon>Ditrysia</taxon>
        <taxon>Papilionoidea</taxon>
        <taxon>Pieridae</taxon>
        <taxon>Dismorphiinae</taxon>
        <taxon>Leptidea</taxon>
    </lineage>
</organism>